<dbReference type="InterPro" id="IPR029058">
    <property type="entry name" value="AB_hydrolase_fold"/>
</dbReference>
<dbReference type="InterPro" id="IPR052920">
    <property type="entry name" value="DNA-binding_regulatory"/>
</dbReference>
<feature type="transmembrane region" description="Helical" evidence="1">
    <location>
        <begin position="7"/>
        <end position="27"/>
    </location>
</feature>
<dbReference type="AlphaFoldDB" id="A0A1X0VGL9"/>
<dbReference type="eggNOG" id="COG1073">
    <property type="taxonomic scope" value="Bacteria"/>
</dbReference>
<protein>
    <submittedName>
        <fullName evidence="3">Alpha/beta hydrolase</fullName>
    </submittedName>
</protein>
<accession>A0A1X0VGL9</accession>
<evidence type="ECO:0000313" key="3">
    <source>
        <dbReference type="EMBL" id="ORI98739.1"/>
    </source>
</evidence>
<dbReference type="Gene3D" id="3.40.50.1820">
    <property type="entry name" value="alpha/beta hydrolase"/>
    <property type="match status" value="1"/>
</dbReference>
<name>A0A1X0VGL9_LEUPS</name>
<dbReference type="PANTHER" id="PTHR43358">
    <property type="entry name" value="ALPHA/BETA-HYDROLASE"/>
    <property type="match status" value="1"/>
</dbReference>
<dbReference type="RefSeq" id="WP_080519044.1">
    <property type="nucleotide sequence ID" value="NZ_MPLS01000001.1"/>
</dbReference>
<dbReference type="EMBL" id="MPLS01000001">
    <property type="protein sequence ID" value="ORI98739.1"/>
    <property type="molecule type" value="Genomic_DNA"/>
</dbReference>
<dbReference type="InterPro" id="IPR001375">
    <property type="entry name" value="Peptidase_S9_cat"/>
</dbReference>
<evidence type="ECO:0000256" key="1">
    <source>
        <dbReference type="SAM" id="Phobius"/>
    </source>
</evidence>
<feature type="domain" description="Peptidase S9 prolyl oligopeptidase catalytic" evidence="2">
    <location>
        <begin position="110"/>
        <end position="307"/>
    </location>
</feature>
<keyword evidence="1" id="KW-0472">Membrane</keyword>
<gene>
    <name evidence="3" type="ORF">BMR96_00355</name>
</gene>
<dbReference type="STRING" id="33968.BMS77_02970"/>
<dbReference type="GO" id="GO:0016787">
    <property type="term" value="F:hydrolase activity"/>
    <property type="evidence" value="ECO:0007669"/>
    <property type="project" value="UniProtKB-KW"/>
</dbReference>
<evidence type="ECO:0000259" key="2">
    <source>
        <dbReference type="Pfam" id="PF00326"/>
    </source>
</evidence>
<keyword evidence="3" id="KW-0378">Hydrolase</keyword>
<dbReference type="SUPFAM" id="SSF53474">
    <property type="entry name" value="alpha/beta-Hydrolases"/>
    <property type="match status" value="1"/>
</dbReference>
<keyword evidence="1" id="KW-0812">Transmembrane</keyword>
<proteinExistence type="predicted"/>
<organism evidence="3 4">
    <name type="scientific">Leuconostoc pseudomesenteroides</name>
    <dbReference type="NCBI Taxonomy" id="33968"/>
    <lineage>
        <taxon>Bacteria</taxon>
        <taxon>Bacillati</taxon>
        <taxon>Bacillota</taxon>
        <taxon>Bacilli</taxon>
        <taxon>Lactobacillales</taxon>
        <taxon>Lactobacillaceae</taxon>
        <taxon>Leuconostoc</taxon>
    </lineage>
</organism>
<dbReference type="Pfam" id="PF00326">
    <property type="entry name" value="Peptidase_S9"/>
    <property type="match status" value="1"/>
</dbReference>
<reference evidence="3 4" key="1">
    <citation type="journal article" date="2017" name="Front. Microbiol.">
        <title>Genomic Characterization of Dairy Associated Leuconostoc Species and Diversity of Leuconostocs in Undefined Mixed Mesophilic Starter Cultures.</title>
        <authorList>
            <person name="Frantzen C.A."/>
            <person name="Kot W."/>
            <person name="Pedersen T.B."/>
            <person name="Ardo Y.M."/>
            <person name="Broadbent J.R."/>
            <person name="Neve H."/>
            <person name="Hansen L.H."/>
            <person name="Dal Bello F."/>
            <person name="Ostlie H.M."/>
            <person name="Kleppen H.P."/>
            <person name="Vogensen F.K."/>
            <person name="Holo H."/>
        </authorList>
    </citation>
    <scope>NUCLEOTIDE SEQUENCE [LARGE SCALE GENOMIC DNA]</scope>
    <source>
        <strain evidence="3 4">LMGCF08</strain>
    </source>
</reference>
<keyword evidence="1" id="KW-1133">Transmembrane helix</keyword>
<dbReference type="PANTHER" id="PTHR43358:SF4">
    <property type="entry name" value="ALPHA_BETA HYDROLASE FOLD-1 DOMAIN-CONTAINING PROTEIN"/>
    <property type="match status" value="1"/>
</dbReference>
<evidence type="ECO:0000313" key="4">
    <source>
        <dbReference type="Proteomes" id="UP000192288"/>
    </source>
</evidence>
<sequence>MRSVYKWLIGLVTLVMLLLLSASMYFFHVAEVRNPAANKPDALRTKSSPVYDYEHKFLARHKTTWTQKTSDGLTLDAWYVTASQPTNKTAILAHGWHNNKTTMAIYGELFHDLGYNVLIPDNRAHGDSQGKLIGYGWTDRRDYIGWINQVLKKNGQQSNIVMYGMSMGAATVVNVSGEHDLPKQVKAFIEDSSYTSVLAEVKHEAGDMYGLPWFPIVNIVSGISKVRAGYSYSEASPLKQVAKNKRPMLFIHGDKDTFVPTRMVYQLYAATKGPKKLWVTSGSKHVQSFPDHPVAYRQKVTNFLNQYDK</sequence>
<dbReference type="Proteomes" id="UP000192288">
    <property type="component" value="Unassembled WGS sequence"/>
</dbReference>
<comment type="caution">
    <text evidence="3">The sequence shown here is derived from an EMBL/GenBank/DDBJ whole genome shotgun (WGS) entry which is preliminary data.</text>
</comment>